<protein>
    <submittedName>
        <fullName evidence="2">Uu.00g085940.m01.CDS01</fullName>
    </submittedName>
</protein>
<accession>A0AAI8VM41</accession>
<comment type="caution">
    <text evidence="2">The sequence shown here is derived from an EMBL/GenBank/DDBJ whole genome shotgun (WGS) entry which is preliminary data.</text>
</comment>
<dbReference type="EMBL" id="CAUWAG010000010">
    <property type="protein sequence ID" value="CAJ2507408.1"/>
    <property type="molecule type" value="Genomic_DNA"/>
</dbReference>
<dbReference type="AlphaFoldDB" id="A0AAI8VM41"/>
<sequence>MQFTSSFAAVVSLLAITANASPVATVDNSQLAARANSKLNQYEAVNCLNNEGKNTNTYHASPALRECKNLANDTVSFFYGLGPLTQAFAYSDSGCKGFSQHVSSSGGCLAVNTYYNDDFQVIKSFMMD</sequence>
<feature type="chain" id="PRO_5042459027" evidence="1">
    <location>
        <begin position="21"/>
        <end position="128"/>
    </location>
</feature>
<feature type="signal peptide" evidence="1">
    <location>
        <begin position="1"/>
        <end position="20"/>
    </location>
</feature>
<gene>
    <name evidence="2" type="ORF">KHLLAP_LOCUS7876</name>
</gene>
<evidence type="ECO:0000256" key="1">
    <source>
        <dbReference type="SAM" id="SignalP"/>
    </source>
</evidence>
<evidence type="ECO:0000313" key="3">
    <source>
        <dbReference type="Proteomes" id="UP001295740"/>
    </source>
</evidence>
<organism evidence="2 3">
    <name type="scientific">Anthostomella pinea</name>
    <dbReference type="NCBI Taxonomy" id="933095"/>
    <lineage>
        <taxon>Eukaryota</taxon>
        <taxon>Fungi</taxon>
        <taxon>Dikarya</taxon>
        <taxon>Ascomycota</taxon>
        <taxon>Pezizomycotina</taxon>
        <taxon>Sordariomycetes</taxon>
        <taxon>Xylariomycetidae</taxon>
        <taxon>Xylariales</taxon>
        <taxon>Xylariaceae</taxon>
        <taxon>Anthostomella</taxon>
    </lineage>
</organism>
<evidence type="ECO:0000313" key="2">
    <source>
        <dbReference type="EMBL" id="CAJ2507408.1"/>
    </source>
</evidence>
<keyword evidence="1" id="KW-0732">Signal</keyword>
<name>A0AAI8VM41_9PEZI</name>
<keyword evidence="3" id="KW-1185">Reference proteome</keyword>
<proteinExistence type="predicted"/>
<reference evidence="2" key="1">
    <citation type="submission" date="2023-10" db="EMBL/GenBank/DDBJ databases">
        <authorList>
            <person name="Hackl T."/>
        </authorList>
    </citation>
    <scope>NUCLEOTIDE SEQUENCE</scope>
</reference>
<dbReference type="Proteomes" id="UP001295740">
    <property type="component" value="Unassembled WGS sequence"/>
</dbReference>